<feature type="domain" description="AAA+ ATPase" evidence="13">
    <location>
        <begin position="37"/>
        <end position="179"/>
    </location>
</feature>
<dbReference type="PRINTS" id="PR00300">
    <property type="entry name" value="CLPPROTEASEA"/>
</dbReference>
<dbReference type="Gene3D" id="1.20.272.10">
    <property type="match status" value="1"/>
</dbReference>
<dbReference type="InterPro" id="IPR003593">
    <property type="entry name" value="AAA+_ATPase"/>
</dbReference>
<organism evidence="14 15">
    <name type="scientific">Collibacillus ludicampi</name>
    <dbReference type="NCBI Taxonomy" id="2771369"/>
    <lineage>
        <taxon>Bacteria</taxon>
        <taxon>Bacillati</taxon>
        <taxon>Bacillota</taxon>
        <taxon>Bacilli</taxon>
        <taxon>Bacillales</taxon>
        <taxon>Alicyclobacillaceae</taxon>
        <taxon>Collibacillus</taxon>
    </lineage>
</organism>
<keyword evidence="9" id="KW-0067">ATP-binding</keyword>
<comment type="similarity">
    <text evidence="1">Belongs to the DnaX/STICHEL family.</text>
</comment>
<protein>
    <recommendedName>
        <fullName evidence="2">DNA-directed DNA polymerase</fullName>
        <ecNumber evidence="2">2.7.7.7</ecNumber>
    </recommendedName>
</protein>
<evidence type="ECO:0000256" key="12">
    <source>
        <dbReference type="SAM" id="MobiDB-lite"/>
    </source>
</evidence>
<dbReference type="GO" id="GO:0046872">
    <property type="term" value="F:metal ion binding"/>
    <property type="evidence" value="ECO:0007669"/>
    <property type="project" value="UniProtKB-KW"/>
</dbReference>
<dbReference type="GO" id="GO:0005524">
    <property type="term" value="F:ATP binding"/>
    <property type="evidence" value="ECO:0007669"/>
    <property type="project" value="UniProtKB-KW"/>
</dbReference>
<evidence type="ECO:0000256" key="7">
    <source>
        <dbReference type="ARBA" id="ARBA00022741"/>
    </source>
</evidence>
<dbReference type="Pfam" id="PF13177">
    <property type="entry name" value="DNA_pol3_delta2"/>
    <property type="match status" value="1"/>
</dbReference>
<dbReference type="Gene3D" id="1.10.8.60">
    <property type="match status" value="1"/>
</dbReference>
<gene>
    <name evidence="14" type="primary">dnaX</name>
    <name evidence="14" type="ORF">DNHGIG_15430</name>
</gene>
<name>A0AAV4LEA1_9BACL</name>
<feature type="region of interest" description="Disordered" evidence="12">
    <location>
        <begin position="387"/>
        <end position="451"/>
    </location>
</feature>
<accession>A0AAV4LEA1</accession>
<dbReference type="GO" id="GO:0003887">
    <property type="term" value="F:DNA-directed DNA polymerase activity"/>
    <property type="evidence" value="ECO:0007669"/>
    <property type="project" value="UniProtKB-KW"/>
</dbReference>
<evidence type="ECO:0000313" key="15">
    <source>
        <dbReference type="Proteomes" id="UP001057291"/>
    </source>
</evidence>
<dbReference type="RefSeq" id="WP_282199148.1">
    <property type="nucleotide sequence ID" value="NZ_BOQE01000001.1"/>
</dbReference>
<dbReference type="SUPFAM" id="SSF52540">
    <property type="entry name" value="P-loop containing nucleoside triphosphate hydrolases"/>
    <property type="match status" value="1"/>
</dbReference>
<dbReference type="InterPro" id="IPR045085">
    <property type="entry name" value="HLD_clamp_pol_III_gamma_tau"/>
</dbReference>
<dbReference type="CDD" id="cd00009">
    <property type="entry name" value="AAA"/>
    <property type="match status" value="1"/>
</dbReference>
<dbReference type="Pfam" id="PF12169">
    <property type="entry name" value="DNA_pol3_gamma3"/>
    <property type="match status" value="1"/>
</dbReference>
<evidence type="ECO:0000256" key="2">
    <source>
        <dbReference type="ARBA" id="ARBA00012417"/>
    </source>
</evidence>
<keyword evidence="7" id="KW-0547">Nucleotide-binding</keyword>
<keyword evidence="15" id="KW-1185">Reference proteome</keyword>
<dbReference type="PANTHER" id="PTHR11669:SF0">
    <property type="entry name" value="PROTEIN STICHEL-LIKE 2"/>
    <property type="match status" value="1"/>
</dbReference>
<evidence type="ECO:0000256" key="5">
    <source>
        <dbReference type="ARBA" id="ARBA00022705"/>
    </source>
</evidence>
<keyword evidence="6" id="KW-0479">Metal-binding</keyword>
<evidence type="ECO:0000256" key="10">
    <source>
        <dbReference type="ARBA" id="ARBA00022932"/>
    </source>
</evidence>
<dbReference type="Pfam" id="PF22608">
    <property type="entry name" value="DNAX_ATPase_lid"/>
    <property type="match status" value="1"/>
</dbReference>
<dbReference type="InterPro" id="IPR048448">
    <property type="entry name" value="DnaX-like_C"/>
</dbReference>
<keyword evidence="5" id="KW-0235">DNA replication</keyword>
<dbReference type="NCBIfam" id="TIGR02397">
    <property type="entry name" value="dnaX_nterm"/>
    <property type="match status" value="1"/>
</dbReference>
<dbReference type="InterPro" id="IPR012763">
    <property type="entry name" value="DNA_pol_III_sug/sutau_N"/>
</dbReference>
<proteinExistence type="inferred from homology"/>
<dbReference type="InterPro" id="IPR050238">
    <property type="entry name" value="DNA_Rep/Repair_Clamp_Loader"/>
</dbReference>
<dbReference type="InterPro" id="IPR027417">
    <property type="entry name" value="P-loop_NTPase"/>
</dbReference>
<dbReference type="SUPFAM" id="SSF48019">
    <property type="entry name" value="post-AAA+ oligomerization domain-like"/>
    <property type="match status" value="1"/>
</dbReference>
<dbReference type="Proteomes" id="UP001057291">
    <property type="component" value="Unassembled WGS sequence"/>
</dbReference>
<dbReference type="InterPro" id="IPR022754">
    <property type="entry name" value="DNA_pol_III_gamma-3"/>
</dbReference>
<keyword evidence="3" id="KW-0808">Transferase</keyword>
<comment type="catalytic activity">
    <reaction evidence="11">
        <text>DNA(n) + a 2'-deoxyribonucleoside 5'-triphosphate = DNA(n+1) + diphosphate</text>
        <dbReference type="Rhea" id="RHEA:22508"/>
        <dbReference type="Rhea" id="RHEA-COMP:17339"/>
        <dbReference type="Rhea" id="RHEA-COMP:17340"/>
        <dbReference type="ChEBI" id="CHEBI:33019"/>
        <dbReference type="ChEBI" id="CHEBI:61560"/>
        <dbReference type="ChEBI" id="CHEBI:173112"/>
        <dbReference type="EC" id="2.7.7.7"/>
    </reaction>
</comment>
<dbReference type="PANTHER" id="PTHR11669">
    <property type="entry name" value="REPLICATION FACTOR C / DNA POLYMERASE III GAMMA-TAU SUBUNIT"/>
    <property type="match status" value="1"/>
</dbReference>
<evidence type="ECO:0000259" key="13">
    <source>
        <dbReference type="SMART" id="SM00382"/>
    </source>
</evidence>
<evidence type="ECO:0000313" key="14">
    <source>
        <dbReference type="EMBL" id="GIM45994.1"/>
    </source>
</evidence>
<dbReference type="GO" id="GO:0003677">
    <property type="term" value="F:DNA binding"/>
    <property type="evidence" value="ECO:0007669"/>
    <property type="project" value="InterPro"/>
</dbReference>
<evidence type="ECO:0000256" key="8">
    <source>
        <dbReference type="ARBA" id="ARBA00022833"/>
    </source>
</evidence>
<dbReference type="InterPro" id="IPR001270">
    <property type="entry name" value="ClpA/B"/>
</dbReference>
<dbReference type="Pfam" id="PF20964">
    <property type="entry name" value="DnaX_C"/>
    <property type="match status" value="1"/>
</dbReference>
<dbReference type="SMART" id="SM00382">
    <property type="entry name" value="AAA"/>
    <property type="match status" value="1"/>
</dbReference>
<evidence type="ECO:0000256" key="1">
    <source>
        <dbReference type="ARBA" id="ARBA00006360"/>
    </source>
</evidence>
<dbReference type="InterPro" id="IPR008921">
    <property type="entry name" value="DNA_pol3_clamp-load_cplx_C"/>
</dbReference>
<sequence length="599" mass="67672">MAYRALYREWRPQSFADMVGQEHVTRTLKNALRTHRFAHAYLFSGPRGTGKTSTAKIMAKAINCEHGPAEEPCNQCAACRGITEGSIMDVVEIDAASNRGVDEIRDLREQVRYAPTEVRFKVYIIDEVHMLTTEAFNALLKTLEEPPAHVMFILATTEPHKLPATILSRCQRFEFRRITGEQIVERLRLIAKELDVDVEEEALWMLARAAEGGMRDALSIFDQAIAFGGGRVTIEEMTVLLGGVPSEVIGKIAEAIARKDMQEGLRMIGQMVDAGKDVTQILHELQLYYRDLLMYKTVPDLQEIKERVHYDKRFPKVAEMYESSVLVDLLEKMTETQNEMKWQPNGRLLLEMLVVRLCKTESVDTETLMKRISELEKKIAEGALRAPAAPSVNPVQVRGNERQDLSGPQAYRPSGMTDMARSASGAEEQLPVRPSPSTGTRGVPPNPADGKPVKISAQHLLKWLQEADEGKLQTVTQQWTHILNQVKKVKITTQAWLSDGEPVAVARDRIIVAFRNQIHRETVMKPVNKEIVDQVFTQVMGSHYQLVAILQSEWKQLQEMRVEGTETANDTPQTQPNGQEDWVEQIVRIFGKDIVEIKD</sequence>
<dbReference type="CDD" id="cd18137">
    <property type="entry name" value="HLD_clamp_pol_III_gamma_tau"/>
    <property type="match status" value="1"/>
</dbReference>
<evidence type="ECO:0000256" key="9">
    <source>
        <dbReference type="ARBA" id="ARBA00022840"/>
    </source>
</evidence>
<dbReference type="EC" id="2.7.7.7" evidence="2"/>
<comment type="caution">
    <text evidence="14">The sequence shown here is derived from an EMBL/GenBank/DDBJ whole genome shotgun (WGS) entry which is preliminary data.</text>
</comment>
<dbReference type="AlphaFoldDB" id="A0AAV4LEA1"/>
<evidence type="ECO:0000256" key="11">
    <source>
        <dbReference type="ARBA" id="ARBA00049244"/>
    </source>
</evidence>
<evidence type="ECO:0000256" key="4">
    <source>
        <dbReference type="ARBA" id="ARBA00022695"/>
    </source>
</evidence>
<keyword evidence="8" id="KW-0862">Zinc</keyword>
<dbReference type="FunFam" id="3.40.50.300:FF:000014">
    <property type="entry name" value="DNA polymerase III subunit gamma/tau"/>
    <property type="match status" value="1"/>
</dbReference>
<evidence type="ECO:0000256" key="3">
    <source>
        <dbReference type="ARBA" id="ARBA00022679"/>
    </source>
</evidence>
<dbReference type="FunFam" id="1.10.8.60:FF:000013">
    <property type="entry name" value="DNA polymerase III subunit gamma/tau"/>
    <property type="match status" value="1"/>
</dbReference>
<dbReference type="GO" id="GO:0006261">
    <property type="term" value="P:DNA-templated DNA replication"/>
    <property type="evidence" value="ECO:0007669"/>
    <property type="project" value="TreeGrafter"/>
</dbReference>
<dbReference type="NCBIfam" id="NF004046">
    <property type="entry name" value="PRK05563.1"/>
    <property type="match status" value="1"/>
</dbReference>
<keyword evidence="10" id="KW-0239">DNA-directed DNA polymerase</keyword>
<dbReference type="EMBL" id="BOQE01000001">
    <property type="protein sequence ID" value="GIM45994.1"/>
    <property type="molecule type" value="Genomic_DNA"/>
</dbReference>
<evidence type="ECO:0000256" key="6">
    <source>
        <dbReference type="ARBA" id="ARBA00022723"/>
    </source>
</evidence>
<reference evidence="14" key="1">
    <citation type="journal article" date="2023" name="Int. J. Syst. Evol. Microbiol.">
        <title>Collibacillus ludicampi gen. nov., sp. nov., a new soil bacterium of the family Alicyclobacillaceae.</title>
        <authorList>
            <person name="Jojima T."/>
            <person name="Ioku Y."/>
            <person name="Fukuta Y."/>
            <person name="Shirasaka N."/>
            <person name="Matsumura Y."/>
            <person name="Mori M."/>
        </authorList>
    </citation>
    <scope>NUCLEOTIDE SEQUENCE</scope>
    <source>
        <strain evidence="14">TP075</strain>
    </source>
</reference>
<dbReference type="Gene3D" id="3.40.50.300">
    <property type="entry name" value="P-loop containing nucleotide triphosphate hydrolases"/>
    <property type="match status" value="1"/>
</dbReference>
<keyword evidence="4" id="KW-0548">Nucleotidyltransferase</keyword>
<dbReference type="GO" id="GO:0009360">
    <property type="term" value="C:DNA polymerase III complex"/>
    <property type="evidence" value="ECO:0007669"/>
    <property type="project" value="InterPro"/>
</dbReference>